<reference evidence="2" key="1">
    <citation type="journal article" date="2019" name="Int. J. Syst. Evol. Microbiol.">
        <title>The Global Catalogue of Microorganisms (GCM) 10K type strain sequencing project: providing services to taxonomists for standard genome sequencing and annotation.</title>
        <authorList>
            <consortium name="The Broad Institute Genomics Platform"/>
            <consortium name="The Broad Institute Genome Sequencing Center for Infectious Disease"/>
            <person name="Wu L."/>
            <person name="Ma J."/>
        </authorList>
    </citation>
    <scope>NUCLEOTIDE SEQUENCE [LARGE SCALE GENOMIC DNA]</scope>
    <source>
        <strain evidence="2">JCM 15134</strain>
    </source>
</reference>
<proteinExistence type="predicted"/>
<accession>A0ABP3TCX2</accession>
<sequence length="70" mass="7542">MFGTALHRVDAEAHPLGAILVERLYLEGMDTGGASPGVHFGFDTGDAQAWKGNPFSPSGDMQFLLYSLSW</sequence>
<comment type="caution">
    <text evidence="1">The sequence shown here is derived from an EMBL/GenBank/DDBJ whole genome shotgun (WGS) entry which is preliminary data.</text>
</comment>
<evidence type="ECO:0000313" key="2">
    <source>
        <dbReference type="Proteomes" id="UP001499915"/>
    </source>
</evidence>
<keyword evidence="2" id="KW-1185">Reference proteome</keyword>
<dbReference type="Proteomes" id="UP001499915">
    <property type="component" value="Unassembled WGS sequence"/>
</dbReference>
<protein>
    <submittedName>
        <fullName evidence="1">Uncharacterized protein</fullName>
    </submittedName>
</protein>
<evidence type="ECO:0000313" key="1">
    <source>
        <dbReference type="EMBL" id="GAA0695401.1"/>
    </source>
</evidence>
<gene>
    <name evidence="1" type="ORF">GCM10009104_23890</name>
</gene>
<dbReference type="EMBL" id="BAAAET010000003">
    <property type="protein sequence ID" value="GAA0695401.1"/>
    <property type="molecule type" value="Genomic_DNA"/>
</dbReference>
<organism evidence="1 2">
    <name type="scientific">Marinobacterium maritimum</name>
    <dbReference type="NCBI Taxonomy" id="500162"/>
    <lineage>
        <taxon>Bacteria</taxon>
        <taxon>Pseudomonadati</taxon>
        <taxon>Pseudomonadota</taxon>
        <taxon>Gammaproteobacteria</taxon>
        <taxon>Oceanospirillales</taxon>
        <taxon>Oceanospirillaceae</taxon>
        <taxon>Marinobacterium</taxon>
    </lineage>
</organism>
<name>A0ABP3TCX2_9GAMM</name>